<sequence length="94" mass="10056">MSNPKKPAQQKTKPAGTSTQAIKVIPKRAGFRRAGYAFPEEGLTIRLSELTDEQLAQLENEPMLVVVPVEVEAPATAEADQTDPAKPAEEAAGE</sequence>
<dbReference type="RefSeq" id="WP_198462271.1">
    <property type="nucleotide sequence ID" value="NZ_JABBCQ020000030.1"/>
</dbReference>
<dbReference type="Pfam" id="PF17891">
    <property type="entry name" value="FluMu_N"/>
    <property type="match status" value="1"/>
</dbReference>
<evidence type="ECO:0000313" key="4">
    <source>
        <dbReference type="Proteomes" id="UP000530032"/>
    </source>
</evidence>
<dbReference type="InterPro" id="IPR041227">
    <property type="entry name" value="FluMu_N"/>
</dbReference>
<dbReference type="EMBL" id="JABBCQ020000030">
    <property type="protein sequence ID" value="MBI1626922.1"/>
    <property type="molecule type" value="Genomic_DNA"/>
</dbReference>
<dbReference type="Proteomes" id="UP000530032">
    <property type="component" value="Unassembled WGS sequence"/>
</dbReference>
<evidence type="ECO:0000313" key="3">
    <source>
        <dbReference type="EMBL" id="MBI1626922.1"/>
    </source>
</evidence>
<evidence type="ECO:0000259" key="2">
    <source>
        <dbReference type="Pfam" id="PF17891"/>
    </source>
</evidence>
<keyword evidence="4" id="KW-1185">Reference proteome</keyword>
<dbReference type="Gene3D" id="3.40.5.80">
    <property type="match status" value="1"/>
</dbReference>
<name>A0A843BC88_9BURK</name>
<feature type="region of interest" description="Disordered" evidence="1">
    <location>
        <begin position="1"/>
        <end position="20"/>
    </location>
</feature>
<organism evidence="3 4">
    <name type="scientific">Comamonas suwonensis</name>
    <dbReference type="NCBI Taxonomy" id="2606214"/>
    <lineage>
        <taxon>Bacteria</taxon>
        <taxon>Pseudomonadati</taxon>
        <taxon>Pseudomonadota</taxon>
        <taxon>Betaproteobacteria</taxon>
        <taxon>Burkholderiales</taxon>
        <taxon>Comamonadaceae</taxon>
        <taxon>Comamonas</taxon>
    </lineage>
</organism>
<gene>
    <name evidence="3" type="ORF">HF327_020840</name>
</gene>
<protein>
    <recommendedName>
        <fullName evidence="2">Mu-like prophage FluMu N-terminal domain-containing protein</fullName>
    </recommendedName>
</protein>
<accession>A0A843BC88</accession>
<feature type="compositionally biased region" description="Low complexity" evidence="1">
    <location>
        <begin position="1"/>
        <end position="15"/>
    </location>
</feature>
<feature type="domain" description="Mu-like prophage FluMu N-terminal" evidence="2">
    <location>
        <begin position="28"/>
        <end position="67"/>
    </location>
</feature>
<feature type="region of interest" description="Disordered" evidence="1">
    <location>
        <begin position="74"/>
        <end position="94"/>
    </location>
</feature>
<dbReference type="SUPFAM" id="SSF160059">
    <property type="entry name" value="PriA/YqbF domain"/>
    <property type="match status" value="1"/>
</dbReference>
<dbReference type="AlphaFoldDB" id="A0A843BC88"/>
<proteinExistence type="predicted"/>
<evidence type="ECO:0000256" key="1">
    <source>
        <dbReference type="SAM" id="MobiDB-lite"/>
    </source>
</evidence>
<comment type="caution">
    <text evidence="3">The sequence shown here is derived from an EMBL/GenBank/DDBJ whole genome shotgun (WGS) entry which is preliminary data.</text>
</comment>
<reference evidence="3" key="1">
    <citation type="submission" date="2020-12" db="EMBL/GenBank/DDBJ databases">
        <title>Comamonas sp. nov., isolated from stream water.</title>
        <authorList>
            <person name="Park K.-H."/>
        </authorList>
    </citation>
    <scope>NUCLEOTIDE SEQUENCE</scope>
    <source>
        <strain evidence="3">EJ-4</strain>
    </source>
</reference>